<reference evidence="2 3" key="1">
    <citation type="submission" date="2019-07" db="EMBL/GenBank/DDBJ databases">
        <title>Draft Genome Sequences of Bacteroides pyogenes Strains Isolated from the Uterus Holstein Dairy Cows with Metritis.</title>
        <authorList>
            <person name="Cunha F."/>
            <person name="Galvao K.N."/>
            <person name="Jeon S.J."/>
            <person name="Jeong K.C."/>
        </authorList>
    </citation>
    <scope>NUCLEOTIDE SEQUENCE [LARGE SCALE GENOMIC DNA]</scope>
    <source>
        <strain evidence="2 3">KG-31</strain>
    </source>
</reference>
<keyword evidence="3" id="KW-1185">Reference proteome</keyword>
<organism evidence="2 3">
    <name type="scientific">Bacteroides pyogenes</name>
    <dbReference type="NCBI Taxonomy" id="310300"/>
    <lineage>
        <taxon>Bacteria</taxon>
        <taxon>Pseudomonadati</taxon>
        <taxon>Bacteroidota</taxon>
        <taxon>Bacteroidia</taxon>
        <taxon>Bacteroidales</taxon>
        <taxon>Bacteroidaceae</taxon>
        <taxon>Bacteroides</taxon>
    </lineage>
</organism>
<evidence type="ECO:0000313" key="2">
    <source>
        <dbReference type="EMBL" id="TYK33374.1"/>
    </source>
</evidence>
<sequence>MSISKSFLKIAFFALFLLTAVSEGYAQKSKNSFVAYSVFVSNTLDITWDLPEGFTDLRSSTVWGPQEGNSEKIYDAMLRSKDEHCIILYPGVRPMFYHLQLSGEAASPFYQLREELATASGEAGLTEAELNSRIMAIESGVIKDSLNADAIYMAELPLVKAYKGKYPYCISIYTYKKGQPSMFFKCFLTETGKKMENDYLSRLFKALKYRNDEWAYNEDTYLEESYKLFLRIRE</sequence>
<evidence type="ECO:0000313" key="3">
    <source>
        <dbReference type="Proteomes" id="UP000324383"/>
    </source>
</evidence>
<dbReference type="Proteomes" id="UP000324383">
    <property type="component" value="Unassembled WGS sequence"/>
</dbReference>
<accession>A0A5D3EVW3</accession>
<protein>
    <submittedName>
        <fullName evidence="2">Uncharacterized protein</fullName>
    </submittedName>
</protein>
<dbReference type="AlphaFoldDB" id="A0A5D3EVW3"/>
<evidence type="ECO:0000256" key="1">
    <source>
        <dbReference type="SAM" id="SignalP"/>
    </source>
</evidence>
<feature type="signal peptide" evidence="1">
    <location>
        <begin position="1"/>
        <end position="26"/>
    </location>
</feature>
<gene>
    <name evidence="2" type="ORF">FNJ60_08270</name>
</gene>
<dbReference type="RefSeq" id="WP_027324683.1">
    <property type="nucleotide sequence ID" value="NZ_CAMBON010000065.1"/>
</dbReference>
<dbReference type="EMBL" id="VKLW01000016">
    <property type="protein sequence ID" value="TYK33374.1"/>
    <property type="molecule type" value="Genomic_DNA"/>
</dbReference>
<name>A0A5D3EVW3_9BACE</name>
<proteinExistence type="predicted"/>
<comment type="caution">
    <text evidence="2">The sequence shown here is derived from an EMBL/GenBank/DDBJ whole genome shotgun (WGS) entry which is preliminary data.</text>
</comment>
<keyword evidence="1" id="KW-0732">Signal</keyword>
<feature type="chain" id="PRO_5030116365" evidence="1">
    <location>
        <begin position="27"/>
        <end position="234"/>
    </location>
</feature>